<feature type="region of interest" description="Disordered" evidence="1">
    <location>
        <begin position="45"/>
        <end position="76"/>
    </location>
</feature>
<keyword evidence="4" id="KW-1185">Reference proteome</keyword>
<dbReference type="Proteomes" id="UP001642483">
    <property type="component" value="Unassembled WGS sequence"/>
</dbReference>
<name>A0ABP0F7S6_CLALP</name>
<sequence length="918" mass="106532">MLDLKRVYLKNCRVGRLDDFVERYHKEIIITEKLYADSIIHTKSEKKQKRKSNYSQYQLSKPSNSSSQKETPVELSQFKKRKRRGKGFYTSEKAARNLKFSTENTMVKKPLKAPHDSSELNNETVLWQVQFPRTNQYMWDASPQELLEIKQYASTVWRTPFVIGLLCNMALETKSTKEVTWLDILSCSTSLQNTIVTAMKEHIQSPFQIGWLTKFLVDSYVSSTIQSCFEKTGKLTFGAVDCDMTNQVLHGFFPKSWKTATQAHGITEGNKKLRKILFFPLLWNNHFLLLCYDQIKNCLTLYNSVTEQCSSLVSKIELEMIDFLGQFDNVDKKKITFAKECVMTQQDSSSCGVCVCITVDAICSNNLLNAAKVDINDFRCWIVYSLFAEALKCDVRLFLAAKSSNLELKVGLPNVGNSCWFNCMVHAIIFLIDNKYISKSLLSECPKQWQNALMLFRDLQFRQKINEHLLQTVLTEVCMSCKFVMFQQQDALEFYEMWHLSGILTKFGYSTEMLFRWEFLCQLCGVHNSFCDGNKRSLLLPLYNKVRNGSMLSLYIAEHFTCLTSKRCSSCPGNPMKSIKIQGRSISMSELLVIGLGRRDSKSLSEKIVVPNRELTIPSTEGKLLYKLHTVICYLEFGEGKGHYITYIMREERVVQCDGVDVGILEYDAVRSKIDRCGYIFFYKKTANIPKNEKDVYKNTPFMKENKSQHCRKIIKRRKRPKCIPDMEIITTNELEEFQPQYNLEGEDGKHWKDLPTAVLDNIAQSLIDLIQFSVENAKSNMFAYRHYLFLQCSMTKLKLYDSKVKYTEEDLNSNLVLNVMEFVRSRLCVQQVRKRWIDNSVISRITVGNLYIKEIILDKRKELAQYFEKYQCSCNDYLAWVLDVEAVIYLTMHLYQLDYNSASKKLNFPIITSVDEI</sequence>
<proteinExistence type="predicted"/>
<dbReference type="InterPro" id="IPR028889">
    <property type="entry name" value="USP"/>
</dbReference>
<dbReference type="PROSITE" id="PS50235">
    <property type="entry name" value="USP_3"/>
    <property type="match status" value="1"/>
</dbReference>
<evidence type="ECO:0000313" key="3">
    <source>
        <dbReference type="EMBL" id="CAK8675773.1"/>
    </source>
</evidence>
<gene>
    <name evidence="3" type="ORF">CVLEPA_LOCUS5312</name>
</gene>
<feature type="compositionally biased region" description="Polar residues" evidence="1">
    <location>
        <begin position="53"/>
        <end position="70"/>
    </location>
</feature>
<dbReference type="Pfam" id="PF00443">
    <property type="entry name" value="UCH"/>
    <property type="match status" value="1"/>
</dbReference>
<evidence type="ECO:0000259" key="2">
    <source>
        <dbReference type="PROSITE" id="PS50235"/>
    </source>
</evidence>
<dbReference type="EMBL" id="CAWYQH010000024">
    <property type="protein sequence ID" value="CAK8675773.1"/>
    <property type="molecule type" value="Genomic_DNA"/>
</dbReference>
<protein>
    <recommendedName>
        <fullName evidence="2">USP domain-containing protein</fullName>
    </recommendedName>
</protein>
<dbReference type="Gene3D" id="3.40.395.10">
    <property type="entry name" value="Adenoviral Proteinase, Chain A"/>
    <property type="match status" value="1"/>
</dbReference>
<organism evidence="3 4">
    <name type="scientific">Clavelina lepadiformis</name>
    <name type="common">Light-bulb sea squirt</name>
    <name type="synonym">Ascidia lepadiformis</name>
    <dbReference type="NCBI Taxonomy" id="159417"/>
    <lineage>
        <taxon>Eukaryota</taxon>
        <taxon>Metazoa</taxon>
        <taxon>Chordata</taxon>
        <taxon>Tunicata</taxon>
        <taxon>Ascidiacea</taxon>
        <taxon>Aplousobranchia</taxon>
        <taxon>Clavelinidae</taxon>
        <taxon>Clavelina</taxon>
    </lineage>
</organism>
<evidence type="ECO:0000313" key="4">
    <source>
        <dbReference type="Proteomes" id="UP001642483"/>
    </source>
</evidence>
<feature type="domain" description="USP" evidence="2">
    <location>
        <begin position="410"/>
        <end position="686"/>
    </location>
</feature>
<evidence type="ECO:0000256" key="1">
    <source>
        <dbReference type="SAM" id="MobiDB-lite"/>
    </source>
</evidence>
<dbReference type="Gene3D" id="3.90.70.10">
    <property type="entry name" value="Cysteine proteinases"/>
    <property type="match status" value="1"/>
</dbReference>
<accession>A0ABP0F7S6</accession>
<dbReference type="InterPro" id="IPR001394">
    <property type="entry name" value="Peptidase_C19_UCH"/>
</dbReference>
<reference evidence="3 4" key="1">
    <citation type="submission" date="2024-02" db="EMBL/GenBank/DDBJ databases">
        <authorList>
            <person name="Daric V."/>
            <person name="Darras S."/>
        </authorList>
    </citation>
    <scope>NUCLEOTIDE SEQUENCE [LARGE SCALE GENOMIC DNA]</scope>
</reference>
<dbReference type="InterPro" id="IPR038765">
    <property type="entry name" value="Papain-like_cys_pep_sf"/>
</dbReference>
<comment type="caution">
    <text evidence="3">The sequence shown here is derived from an EMBL/GenBank/DDBJ whole genome shotgun (WGS) entry which is preliminary data.</text>
</comment>
<dbReference type="SUPFAM" id="SSF54001">
    <property type="entry name" value="Cysteine proteinases"/>
    <property type="match status" value="2"/>
</dbReference>